<dbReference type="EMBL" id="CNFU01000488">
    <property type="protein sequence ID" value="CKR93555.1"/>
    <property type="molecule type" value="Genomic_DNA"/>
</dbReference>
<dbReference type="EMBL" id="CQQC01000473">
    <property type="protein sequence ID" value="CNV08883.1"/>
    <property type="molecule type" value="Genomic_DNA"/>
</dbReference>
<sequence>MAAKTIVNGVAKGQARVVVGLEAKAVDVLARIMGSSYQRLVAAGVAKFFPWAK</sequence>
<evidence type="ECO:0000313" key="2">
    <source>
        <dbReference type="EMBL" id="CNV08883.1"/>
    </source>
</evidence>
<evidence type="ECO:0000313" key="4">
    <source>
        <dbReference type="Proteomes" id="UP000049023"/>
    </source>
</evidence>
<protein>
    <submittedName>
        <fullName evidence="1">Short-chain type dehydrogenase/reductase</fullName>
    </submittedName>
</protein>
<organism evidence="1 4">
    <name type="scientific">Mycobacterium tuberculosis</name>
    <dbReference type="NCBI Taxonomy" id="1773"/>
    <lineage>
        <taxon>Bacteria</taxon>
        <taxon>Bacillati</taxon>
        <taxon>Actinomycetota</taxon>
        <taxon>Actinomycetes</taxon>
        <taxon>Mycobacteriales</taxon>
        <taxon>Mycobacteriaceae</taxon>
        <taxon>Mycobacterium</taxon>
        <taxon>Mycobacterium tuberculosis complex</taxon>
    </lineage>
</organism>
<accession>A0A655A7J8</accession>
<reference evidence="3 4" key="1">
    <citation type="submission" date="2015-03" db="EMBL/GenBank/DDBJ databases">
        <authorList>
            <consortium name="Pathogen Informatics"/>
        </authorList>
    </citation>
    <scope>NUCLEOTIDE SEQUENCE [LARGE SCALE GENOMIC DNA]</scope>
    <source>
        <strain evidence="1 4">Bir 187</strain>
        <strain evidence="2 3">D00501624</strain>
    </source>
</reference>
<proteinExistence type="predicted"/>
<evidence type="ECO:0000313" key="1">
    <source>
        <dbReference type="EMBL" id="CKR93555.1"/>
    </source>
</evidence>
<gene>
    <name evidence="2" type="ORF">ERS007661_01630</name>
    <name evidence="1" type="ORF">ERS027661_02351</name>
</gene>
<dbReference type="Proteomes" id="UP000049023">
    <property type="component" value="Unassembled WGS sequence"/>
</dbReference>
<evidence type="ECO:0000313" key="3">
    <source>
        <dbReference type="Proteomes" id="UP000039217"/>
    </source>
</evidence>
<dbReference type="Proteomes" id="UP000039217">
    <property type="component" value="Unassembled WGS sequence"/>
</dbReference>
<dbReference type="AlphaFoldDB" id="A0A655A7J8"/>
<name>A0A655A7J8_MYCTX</name>